<proteinExistence type="inferred from homology"/>
<keyword evidence="7" id="KW-1185">Reference proteome</keyword>
<dbReference type="AlphaFoldDB" id="A0A448P0U8"/>
<dbReference type="RefSeq" id="WP_084149184.1">
    <property type="nucleotide sequence ID" value="NZ_JAKDOF010000007.1"/>
</dbReference>
<gene>
    <name evidence="6" type="primary">ydfG</name>
    <name evidence="6" type="ORF">NCTC13652_02047</name>
</gene>
<evidence type="ECO:0000313" key="7">
    <source>
        <dbReference type="Proteomes" id="UP000277858"/>
    </source>
</evidence>
<feature type="region of interest" description="Disordered" evidence="4">
    <location>
        <begin position="1"/>
        <end position="21"/>
    </location>
</feature>
<dbReference type="Gene3D" id="3.40.50.720">
    <property type="entry name" value="NAD(P)-binding Rossmann-like Domain"/>
    <property type="match status" value="1"/>
</dbReference>
<sequence>MTHPDQTPADLSAALPPTPDERPWALVTGATGGLGQAFAGYLARRDHNLVLVGRRTEVLDRLADRIRVDHGVQVITESVDLSDPARTTALTTDLADRGICVDTLVNNAGFGTLTTVAEADPARLAAEVAVDCQAVVQLSSTLLPAMIARGRGTIINVSSTAAFQPIPGFATYAAAKAFVLSFSRALWSETRGTGVRVTAICPGPTDTGFFDAAGDDGFPGRRRHPDQVVETAFRALSRREPAAVDGLANKVQTTAVGLVPARLATAAAGRLFD</sequence>
<evidence type="ECO:0000256" key="4">
    <source>
        <dbReference type="SAM" id="MobiDB-lite"/>
    </source>
</evidence>
<dbReference type="OrthoDB" id="9797538at2"/>
<dbReference type="Pfam" id="PF00106">
    <property type="entry name" value="adh_short"/>
    <property type="match status" value="1"/>
</dbReference>
<evidence type="ECO:0000313" key="6">
    <source>
        <dbReference type="EMBL" id="VEI03833.1"/>
    </source>
</evidence>
<keyword evidence="2 6" id="KW-0560">Oxidoreductase</keyword>
<comment type="similarity">
    <text evidence="1 3">Belongs to the short-chain dehydrogenases/reductases (SDR) family.</text>
</comment>
<dbReference type="SUPFAM" id="SSF51735">
    <property type="entry name" value="NAD(P)-binding Rossmann-fold domains"/>
    <property type="match status" value="1"/>
</dbReference>
<dbReference type="InterPro" id="IPR002347">
    <property type="entry name" value="SDR_fam"/>
</dbReference>
<dbReference type="Proteomes" id="UP000277858">
    <property type="component" value="Chromosome"/>
</dbReference>
<protein>
    <submittedName>
        <fullName evidence="6">NADP-dependent 3-hydroxy acid dehydrogenase YdfG</fullName>
        <ecNumber evidence="6">1.1.1.-</ecNumber>
    </submittedName>
</protein>
<dbReference type="InterPro" id="IPR036291">
    <property type="entry name" value="NAD(P)-bd_dom_sf"/>
</dbReference>
<evidence type="ECO:0000259" key="5">
    <source>
        <dbReference type="SMART" id="SM00822"/>
    </source>
</evidence>
<evidence type="ECO:0000256" key="2">
    <source>
        <dbReference type="ARBA" id="ARBA00023002"/>
    </source>
</evidence>
<dbReference type="EMBL" id="LR134473">
    <property type="protein sequence ID" value="VEI03833.1"/>
    <property type="molecule type" value="Genomic_DNA"/>
</dbReference>
<dbReference type="EC" id="1.1.1.-" evidence="6"/>
<reference evidence="6 7" key="1">
    <citation type="submission" date="2018-12" db="EMBL/GenBank/DDBJ databases">
        <authorList>
            <consortium name="Pathogen Informatics"/>
        </authorList>
    </citation>
    <scope>NUCLEOTIDE SEQUENCE [LARGE SCALE GENOMIC DNA]</scope>
    <source>
        <strain evidence="6 7">NCTC13652</strain>
    </source>
</reference>
<organism evidence="6 7">
    <name type="scientific">Acidipropionibacterium jensenii</name>
    <dbReference type="NCBI Taxonomy" id="1749"/>
    <lineage>
        <taxon>Bacteria</taxon>
        <taxon>Bacillati</taxon>
        <taxon>Actinomycetota</taxon>
        <taxon>Actinomycetes</taxon>
        <taxon>Propionibacteriales</taxon>
        <taxon>Propionibacteriaceae</taxon>
        <taxon>Acidipropionibacterium</taxon>
    </lineage>
</organism>
<dbReference type="PANTHER" id="PTHR43086:SF3">
    <property type="entry name" value="NADP-DEPENDENT 3-HYDROXY ACID DEHYDROGENASE YDFG"/>
    <property type="match status" value="1"/>
</dbReference>
<evidence type="ECO:0000256" key="1">
    <source>
        <dbReference type="ARBA" id="ARBA00006484"/>
    </source>
</evidence>
<feature type="domain" description="Ketoreductase" evidence="5">
    <location>
        <begin position="23"/>
        <end position="207"/>
    </location>
</feature>
<dbReference type="PIRSF" id="PIRSF000126">
    <property type="entry name" value="11-beta-HSD1"/>
    <property type="match status" value="1"/>
</dbReference>
<dbReference type="InterPro" id="IPR057326">
    <property type="entry name" value="KR_dom"/>
</dbReference>
<dbReference type="PRINTS" id="PR00080">
    <property type="entry name" value="SDRFAMILY"/>
</dbReference>
<name>A0A448P0U8_9ACTN</name>
<dbReference type="PRINTS" id="PR00081">
    <property type="entry name" value="GDHRDH"/>
</dbReference>
<dbReference type="GO" id="GO:0016491">
    <property type="term" value="F:oxidoreductase activity"/>
    <property type="evidence" value="ECO:0007669"/>
    <property type="project" value="UniProtKB-KW"/>
</dbReference>
<dbReference type="PANTHER" id="PTHR43086">
    <property type="entry name" value="VERY-LONG-CHAIN 3-OXOOACYL-COA REDUCTASE"/>
    <property type="match status" value="1"/>
</dbReference>
<dbReference type="STRING" id="1122997.GCA_000425285_00275"/>
<evidence type="ECO:0000256" key="3">
    <source>
        <dbReference type="RuleBase" id="RU000363"/>
    </source>
</evidence>
<dbReference type="SMART" id="SM00822">
    <property type="entry name" value="PKS_KR"/>
    <property type="match status" value="1"/>
</dbReference>
<accession>A0A448P0U8</accession>